<dbReference type="PANTHER" id="PTHR48090">
    <property type="entry name" value="UNDECAPRENYL-PHOSPHATE 4-DEOXY-4-FORMAMIDO-L-ARABINOSE TRANSFERASE-RELATED"/>
    <property type="match status" value="1"/>
</dbReference>
<dbReference type="PANTHER" id="PTHR48090:SF7">
    <property type="entry name" value="RFBJ PROTEIN"/>
    <property type="match status" value="1"/>
</dbReference>
<name>A0A235BUL1_UNCW3</name>
<reference evidence="2 3" key="1">
    <citation type="submission" date="2017-07" db="EMBL/GenBank/DDBJ databases">
        <title>Recovery of genomes from metagenomes via a dereplication, aggregation, and scoring strategy.</title>
        <authorList>
            <person name="Sieber C.M."/>
            <person name="Probst A.J."/>
            <person name="Sharrar A."/>
            <person name="Thomas B.C."/>
            <person name="Hess M."/>
            <person name="Tringe S.G."/>
            <person name="Banfield J.F."/>
        </authorList>
    </citation>
    <scope>NUCLEOTIDE SEQUENCE [LARGE SCALE GENOMIC DNA]</scope>
    <source>
        <strain evidence="2">JGI_Cruoil_03_51_56</strain>
    </source>
</reference>
<accession>A0A235BUL1</accession>
<dbReference type="InterPro" id="IPR050256">
    <property type="entry name" value="Glycosyltransferase_2"/>
</dbReference>
<dbReference type="InterPro" id="IPR001173">
    <property type="entry name" value="Glyco_trans_2-like"/>
</dbReference>
<feature type="domain" description="Glycosyltransferase 2-like" evidence="1">
    <location>
        <begin position="4"/>
        <end position="159"/>
    </location>
</feature>
<proteinExistence type="predicted"/>
<dbReference type="InterPro" id="IPR029044">
    <property type="entry name" value="Nucleotide-diphossugar_trans"/>
</dbReference>
<sequence length="219" mass="24838">MKLTVLIPVYNEEVSVAELITRVKQVPLEKEIIVIDDLSSDRTLEILRKIPGIKLLTHSTNRGKGAAVRTGLSTATGDVVIIQDADMEYEPNDYPGLLEPFKNPRVDAVYGSRFRGTGNFLFLSKMANYFLTFLTNILFHGHITDMETCYKAIRRTLFQGLNLTADRFEIEPEITAKLLRCHARLVEVPISYHARRAGKKIGVKDGLMACYFLAKWYLK</sequence>
<gene>
    <name evidence="2" type="ORF">CH330_04420</name>
</gene>
<organism evidence="2 3">
    <name type="scientific">candidate division WOR-3 bacterium JGI_Cruoil_03_51_56</name>
    <dbReference type="NCBI Taxonomy" id="1973747"/>
    <lineage>
        <taxon>Bacteria</taxon>
        <taxon>Bacteria division WOR-3</taxon>
    </lineage>
</organism>
<dbReference type="SUPFAM" id="SSF53448">
    <property type="entry name" value="Nucleotide-diphospho-sugar transferases"/>
    <property type="match status" value="1"/>
</dbReference>
<dbReference type="Pfam" id="PF00535">
    <property type="entry name" value="Glycos_transf_2"/>
    <property type="match status" value="1"/>
</dbReference>
<evidence type="ECO:0000313" key="2">
    <source>
        <dbReference type="EMBL" id="OYD15904.1"/>
    </source>
</evidence>
<dbReference type="CDD" id="cd04179">
    <property type="entry name" value="DPM_DPG-synthase_like"/>
    <property type="match status" value="1"/>
</dbReference>
<dbReference type="Proteomes" id="UP000215559">
    <property type="component" value="Unassembled WGS sequence"/>
</dbReference>
<protein>
    <recommendedName>
        <fullName evidence="1">Glycosyltransferase 2-like domain-containing protein</fullName>
    </recommendedName>
</protein>
<comment type="caution">
    <text evidence="2">The sequence shown here is derived from an EMBL/GenBank/DDBJ whole genome shotgun (WGS) entry which is preliminary data.</text>
</comment>
<dbReference type="Gene3D" id="3.90.550.10">
    <property type="entry name" value="Spore Coat Polysaccharide Biosynthesis Protein SpsA, Chain A"/>
    <property type="match status" value="1"/>
</dbReference>
<dbReference type="AlphaFoldDB" id="A0A235BUL1"/>
<evidence type="ECO:0000259" key="1">
    <source>
        <dbReference type="Pfam" id="PF00535"/>
    </source>
</evidence>
<dbReference type="EMBL" id="NOZP01000080">
    <property type="protein sequence ID" value="OYD15904.1"/>
    <property type="molecule type" value="Genomic_DNA"/>
</dbReference>
<evidence type="ECO:0000313" key="3">
    <source>
        <dbReference type="Proteomes" id="UP000215559"/>
    </source>
</evidence>